<dbReference type="PANTHER" id="PTHR32094">
    <property type="entry name" value="FANCONI ANEMIA GROUP E PROTEIN"/>
    <property type="match status" value="1"/>
</dbReference>
<dbReference type="GO" id="GO:0043240">
    <property type="term" value="C:Fanconi anaemia nuclear complex"/>
    <property type="evidence" value="ECO:0007669"/>
    <property type="project" value="InterPro"/>
</dbReference>
<dbReference type="Proteomes" id="UP000504607">
    <property type="component" value="Unplaced"/>
</dbReference>
<feature type="region of interest" description="Disordered" evidence="1">
    <location>
        <begin position="223"/>
        <end position="253"/>
    </location>
</feature>
<accession>A0A6I9QMB3</accession>
<organism evidence="2 3">
    <name type="scientific">Elaeis guineensis var. tenera</name>
    <name type="common">Oil palm</name>
    <dbReference type="NCBI Taxonomy" id="51953"/>
    <lineage>
        <taxon>Eukaryota</taxon>
        <taxon>Viridiplantae</taxon>
        <taxon>Streptophyta</taxon>
        <taxon>Embryophyta</taxon>
        <taxon>Tracheophyta</taxon>
        <taxon>Spermatophyta</taxon>
        <taxon>Magnoliopsida</taxon>
        <taxon>Liliopsida</taxon>
        <taxon>Arecaceae</taxon>
        <taxon>Arecoideae</taxon>
        <taxon>Cocoseae</taxon>
        <taxon>Elaeidinae</taxon>
        <taxon>Elaeis</taxon>
    </lineage>
</organism>
<evidence type="ECO:0000313" key="2">
    <source>
        <dbReference type="Proteomes" id="UP000504607"/>
    </source>
</evidence>
<dbReference type="GO" id="GO:0036297">
    <property type="term" value="P:interstrand cross-link repair"/>
    <property type="evidence" value="ECO:0007669"/>
    <property type="project" value="InterPro"/>
</dbReference>
<keyword evidence="2" id="KW-1185">Reference proteome</keyword>
<dbReference type="Gene3D" id="1.25.40.480">
    <property type="match status" value="1"/>
</dbReference>
<sequence length="521" mass="57865">MERWVPLLHIFLHSPSPEGEASLWFQNQNQHQHHHSQPNAPPLPPSTSAFLSLLLTPTSALRLETSTTSSSPERHELIWIQTLPPTLQSRILSFLAVESNRFCRLRLRSLAAHILGSNTPSSPDFWVQKTALNLLDAVSSSDPTPLEPLLPHQHLRQASEEEEEEEEEFYSLPQWLKDSSSATTPLLPWLPLPIGPSPKTACRAFGLFSEDKPETMDLVTVQEEEQEQVRQNCEPESSSSSASPLPPLDPHIHNRASSLKADLSTSDSTPEAIRLAREILQLCLDSGAGNQLALLGLTEPWEADDLTASVLLSHLAGEDRSNFVGWPSHVLCSVSLPKLLILRNTASRVLLSATIDFCKLHPTAAVEALLLPLAFRKEGINIVICDAMTRIMKECLHPSHVSAFCQRLLCGESKDKRLVCLPCHRELLSDELVWTEPLFMLFQHILNRDIHLTPDTTDRLVSVIDEVAGEFSRSLKFGNFMLCLVTKCARASSIHGVLLERAAGRTDTFVTKSILSKLAGR</sequence>
<dbReference type="FunCoup" id="A0A6I9QMB3">
    <property type="interactions" value="177"/>
</dbReference>
<dbReference type="GeneID" id="105036554"/>
<dbReference type="AlphaFoldDB" id="A0A6I9QMB3"/>
<feature type="compositionally biased region" description="Low complexity" evidence="1">
    <location>
        <begin position="229"/>
        <end position="243"/>
    </location>
</feature>
<dbReference type="OrthoDB" id="2449818at2759"/>
<dbReference type="PANTHER" id="PTHR32094:SF5">
    <property type="entry name" value="FANCONI ANEMIA GROUP E PROTEIN"/>
    <property type="match status" value="1"/>
</dbReference>
<evidence type="ECO:0000256" key="1">
    <source>
        <dbReference type="SAM" id="MobiDB-lite"/>
    </source>
</evidence>
<dbReference type="InterPro" id="IPR039685">
    <property type="entry name" value="FANCE"/>
</dbReference>
<dbReference type="RefSeq" id="XP_010910612.1">
    <property type="nucleotide sequence ID" value="XM_010912310.2"/>
</dbReference>
<evidence type="ECO:0000313" key="3">
    <source>
        <dbReference type="RefSeq" id="XP_010910612.1"/>
    </source>
</evidence>
<reference evidence="3" key="1">
    <citation type="submission" date="2025-08" db="UniProtKB">
        <authorList>
            <consortium name="RefSeq"/>
        </authorList>
    </citation>
    <scope>IDENTIFICATION</scope>
</reference>
<name>A0A6I9QMB3_ELAGV</name>
<dbReference type="RefSeq" id="XP_073116646.1">
    <property type="nucleotide sequence ID" value="XM_073260545.1"/>
</dbReference>
<gene>
    <name evidence="3" type="primary">LOC105036554</name>
</gene>
<proteinExistence type="predicted"/>
<protein>
    <submittedName>
        <fullName evidence="3">Uncharacterized protein LOC105036554</fullName>
    </submittedName>
</protein>
<dbReference type="InParanoid" id="A0A6I9QMB3"/>